<evidence type="ECO:0000313" key="2">
    <source>
        <dbReference type="Proteomes" id="UP001595699"/>
    </source>
</evidence>
<evidence type="ECO:0000313" key="1">
    <source>
        <dbReference type="EMBL" id="MFC3762162.1"/>
    </source>
</evidence>
<organism evidence="1 2">
    <name type="scientific">Tenggerimyces flavus</name>
    <dbReference type="NCBI Taxonomy" id="1708749"/>
    <lineage>
        <taxon>Bacteria</taxon>
        <taxon>Bacillati</taxon>
        <taxon>Actinomycetota</taxon>
        <taxon>Actinomycetes</taxon>
        <taxon>Propionibacteriales</taxon>
        <taxon>Nocardioidaceae</taxon>
        <taxon>Tenggerimyces</taxon>
    </lineage>
</organism>
<dbReference type="EMBL" id="JBHRZH010000012">
    <property type="protein sequence ID" value="MFC3762162.1"/>
    <property type="molecule type" value="Genomic_DNA"/>
</dbReference>
<sequence>MRVILSSTPDLQQERSELTKLVLPEVRQLAEKRGLAWIDDAAVDEGAQTVLLGLLGQRYGWAIGERELVHDAALGQADGRAYFYLRDMAWVDSLPLSQRIGYVETPTPEENALLGQVAAGMVAAGRRGQLDELKTRVRASGHPVRDFTDAASLTALVRADLLALVEELADS</sequence>
<reference evidence="2" key="1">
    <citation type="journal article" date="2019" name="Int. J. Syst. Evol. Microbiol.">
        <title>The Global Catalogue of Microorganisms (GCM) 10K type strain sequencing project: providing services to taxonomists for standard genome sequencing and annotation.</title>
        <authorList>
            <consortium name="The Broad Institute Genomics Platform"/>
            <consortium name="The Broad Institute Genome Sequencing Center for Infectious Disease"/>
            <person name="Wu L."/>
            <person name="Ma J."/>
        </authorList>
    </citation>
    <scope>NUCLEOTIDE SEQUENCE [LARGE SCALE GENOMIC DNA]</scope>
    <source>
        <strain evidence="2">CGMCC 4.7241</strain>
    </source>
</reference>
<proteinExistence type="predicted"/>
<comment type="caution">
    <text evidence="1">The sequence shown here is derived from an EMBL/GenBank/DDBJ whole genome shotgun (WGS) entry which is preliminary data.</text>
</comment>
<dbReference type="RefSeq" id="WP_205120704.1">
    <property type="nucleotide sequence ID" value="NZ_JAFBCM010000001.1"/>
</dbReference>
<protein>
    <submittedName>
        <fullName evidence="1">Uncharacterized protein</fullName>
    </submittedName>
</protein>
<accession>A0ABV7YC14</accession>
<dbReference type="Proteomes" id="UP001595699">
    <property type="component" value="Unassembled WGS sequence"/>
</dbReference>
<gene>
    <name evidence="1" type="ORF">ACFOUW_15075</name>
</gene>
<keyword evidence="2" id="KW-1185">Reference proteome</keyword>
<name>A0ABV7YC14_9ACTN</name>